<evidence type="ECO:0000256" key="5">
    <source>
        <dbReference type="ARBA" id="ARBA00023136"/>
    </source>
</evidence>
<evidence type="ECO:0000256" key="3">
    <source>
        <dbReference type="ARBA" id="ARBA00022692"/>
    </source>
</evidence>
<accession>A0ABX1VCN9</accession>
<dbReference type="InterPro" id="IPR022791">
    <property type="entry name" value="L-PG_synthase/AglD"/>
</dbReference>
<comment type="subcellular location">
    <subcellularLocation>
        <location evidence="1">Cell membrane</location>
        <topology evidence="1">Multi-pass membrane protein</topology>
    </subcellularLocation>
</comment>
<evidence type="ECO:0000256" key="2">
    <source>
        <dbReference type="ARBA" id="ARBA00022475"/>
    </source>
</evidence>
<keyword evidence="8" id="KW-1185">Reference proteome</keyword>
<sequence>MTGAAQAAPRNSRSWWVRPLKWALTAAVLAFVCWRAMGLWEDAARRPFDLRPGWLLPAGLAYLAGWLPSVWVFRLLLSRSGQRVGPLDTARAYYCGHLGKYVPGKALALVIRGRLIVGRGGTLGVGVLAAGLETLISMGAGAAVGVALLPWCLAGTEVSDELDQLPAVGFLLARPWIAVLLVAVGTAAALPVLAALFTRLAAKLAPPEARASVRFSPAVLAAGLAACSLGWVGHGVSLWCCVRAVGGAATLVDLPACIGAAGLATAAGFAAVFAPGGVGVREAILIETLSPRPGVGAAAVAAAVVLRLVWLASELCAAAALYYVRGVPPPNSPTADAVDPRSGL</sequence>
<evidence type="ECO:0000256" key="6">
    <source>
        <dbReference type="SAM" id="Phobius"/>
    </source>
</evidence>
<organism evidence="7 8">
    <name type="scientific">Alienimonas chondri</name>
    <dbReference type="NCBI Taxonomy" id="2681879"/>
    <lineage>
        <taxon>Bacteria</taxon>
        <taxon>Pseudomonadati</taxon>
        <taxon>Planctomycetota</taxon>
        <taxon>Planctomycetia</taxon>
        <taxon>Planctomycetales</taxon>
        <taxon>Planctomycetaceae</taxon>
        <taxon>Alienimonas</taxon>
    </lineage>
</organism>
<keyword evidence="5 6" id="KW-0472">Membrane</keyword>
<dbReference type="EMBL" id="WTPX01000024">
    <property type="protein sequence ID" value="NNJ25073.1"/>
    <property type="molecule type" value="Genomic_DNA"/>
</dbReference>
<protein>
    <recommendedName>
        <fullName evidence="9">Flippase-like domain-containing protein</fullName>
    </recommendedName>
</protein>
<reference evidence="7 8" key="1">
    <citation type="journal article" date="2020" name="Syst. Appl. Microbiol.">
        <title>Alienimonas chondri sp. nov., a novel planctomycete isolated from the biofilm of the red alga Chondrus crispus.</title>
        <authorList>
            <person name="Vitorino I."/>
            <person name="Albuquerque L."/>
            <person name="Wiegand S."/>
            <person name="Kallscheuer N."/>
            <person name="da Costa M.S."/>
            <person name="Lobo-da-Cunha A."/>
            <person name="Jogler C."/>
            <person name="Lage O.M."/>
        </authorList>
    </citation>
    <scope>NUCLEOTIDE SEQUENCE [LARGE SCALE GENOMIC DNA]</scope>
    <source>
        <strain evidence="7 8">LzC2</strain>
    </source>
</reference>
<feature type="transmembrane region" description="Helical" evidence="6">
    <location>
        <begin position="176"/>
        <end position="197"/>
    </location>
</feature>
<dbReference type="Proteomes" id="UP000609651">
    <property type="component" value="Unassembled WGS sequence"/>
</dbReference>
<evidence type="ECO:0000313" key="7">
    <source>
        <dbReference type="EMBL" id="NNJ25073.1"/>
    </source>
</evidence>
<dbReference type="Pfam" id="PF03706">
    <property type="entry name" value="LPG_synthase_TM"/>
    <property type="match status" value="1"/>
</dbReference>
<keyword evidence="3 6" id="KW-0812">Transmembrane</keyword>
<feature type="transmembrane region" description="Helical" evidence="6">
    <location>
        <begin position="218"/>
        <end position="239"/>
    </location>
</feature>
<evidence type="ECO:0000256" key="4">
    <source>
        <dbReference type="ARBA" id="ARBA00022989"/>
    </source>
</evidence>
<name>A0ABX1VCN9_9PLAN</name>
<feature type="transmembrane region" description="Helical" evidence="6">
    <location>
        <begin position="54"/>
        <end position="77"/>
    </location>
</feature>
<evidence type="ECO:0008006" key="9">
    <source>
        <dbReference type="Google" id="ProtNLM"/>
    </source>
</evidence>
<keyword evidence="2" id="KW-1003">Cell membrane</keyword>
<dbReference type="RefSeq" id="WP_171184682.1">
    <property type="nucleotide sequence ID" value="NZ_WTPX01000024.1"/>
</dbReference>
<comment type="caution">
    <text evidence="7">The sequence shown here is derived from an EMBL/GenBank/DDBJ whole genome shotgun (WGS) entry which is preliminary data.</text>
</comment>
<feature type="transmembrane region" description="Helical" evidence="6">
    <location>
        <begin position="251"/>
        <end position="274"/>
    </location>
</feature>
<evidence type="ECO:0000313" key="8">
    <source>
        <dbReference type="Proteomes" id="UP000609651"/>
    </source>
</evidence>
<proteinExistence type="predicted"/>
<evidence type="ECO:0000256" key="1">
    <source>
        <dbReference type="ARBA" id="ARBA00004651"/>
    </source>
</evidence>
<keyword evidence="4 6" id="KW-1133">Transmembrane helix</keyword>
<gene>
    <name evidence="7" type="ORF">LzC2_11350</name>
</gene>